<dbReference type="RefSeq" id="WP_425347080.1">
    <property type="nucleotide sequence ID" value="NZ_JBGUBD010000016.1"/>
</dbReference>
<dbReference type="PANTHER" id="PTHR30570">
    <property type="entry name" value="PERIPLASMIC PHOSPHATE BINDING COMPONENT OF PHOSPHATE ABC TRANSPORTER"/>
    <property type="match status" value="1"/>
</dbReference>
<comment type="caution">
    <text evidence="6">The sequence shown here is derived from an EMBL/GenBank/DDBJ whole genome shotgun (WGS) entry which is preliminary data.</text>
</comment>
<evidence type="ECO:0000256" key="4">
    <source>
        <dbReference type="RuleBase" id="RU367119"/>
    </source>
</evidence>
<keyword evidence="2 4" id="KW-0813">Transport</keyword>
<proteinExistence type="inferred from homology"/>
<dbReference type="Proteomes" id="UP001575105">
    <property type="component" value="Unassembled WGS sequence"/>
</dbReference>
<dbReference type="EMBL" id="JBGUBD010000016">
    <property type="protein sequence ID" value="MFA9480158.1"/>
    <property type="molecule type" value="Genomic_DNA"/>
</dbReference>
<accession>A0ABV4UC96</accession>
<protein>
    <recommendedName>
        <fullName evidence="4">Phosphate-binding protein</fullName>
    </recommendedName>
</protein>
<keyword evidence="3 4" id="KW-0732">Signal</keyword>
<evidence type="ECO:0000256" key="1">
    <source>
        <dbReference type="ARBA" id="ARBA00008725"/>
    </source>
</evidence>
<evidence type="ECO:0000256" key="2">
    <source>
        <dbReference type="ARBA" id="ARBA00022448"/>
    </source>
</evidence>
<feature type="domain" description="PBP" evidence="5">
    <location>
        <begin position="37"/>
        <end position="294"/>
    </location>
</feature>
<keyword evidence="4" id="KW-0592">Phosphate transport</keyword>
<evidence type="ECO:0000259" key="5">
    <source>
        <dbReference type="Pfam" id="PF12849"/>
    </source>
</evidence>
<sequence>MNKRNWTMQTCAMGVAAVLAAPALADQVDSNLPQYEATQGVSGNINTVGSDTMNNLAQLWTEGFREVYPNVRIEIEGMGSSAGPVALSEGTANFAPMSRAMTARENDTFEARHGYVPVALPVAVDMLAVYVHRDNPIEGLSMQQVDGIFSSTQRGGGENITRWGEVGLAGNWANQNISIYGRNAASGTYGFYREHALFGGDFKSSVREQPGSSAVVQGVASERNAIGYSGIGYKTADVRAVPLKQDGDERYYEATAEDAGDYPLARFLYVYVNHQPGRDLDPLRREFIKFMYSQQGQEAVVRDGFIPVSASVAREALKAVGIEPGF</sequence>
<evidence type="ECO:0000256" key="3">
    <source>
        <dbReference type="ARBA" id="ARBA00022729"/>
    </source>
</evidence>
<keyword evidence="7" id="KW-1185">Reference proteome</keyword>
<feature type="chain" id="PRO_5044956898" description="Phosphate-binding protein" evidence="4">
    <location>
        <begin position="26"/>
        <end position="326"/>
    </location>
</feature>
<dbReference type="PANTHER" id="PTHR30570:SF6">
    <property type="entry name" value="PHOSPHATE-BINDING PROTEIN PSTS"/>
    <property type="match status" value="1"/>
</dbReference>
<reference evidence="6 7" key="1">
    <citation type="submission" date="2024-08" db="EMBL/GenBank/DDBJ databases">
        <title>Whole-genome sequencing of halo(alkali)philic microorganisms from hypersaline lakes.</title>
        <authorList>
            <person name="Sorokin D.Y."/>
            <person name="Merkel A.Y."/>
            <person name="Messina E."/>
            <person name="Yakimov M."/>
        </authorList>
    </citation>
    <scope>NUCLEOTIDE SEQUENCE [LARGE SCALE GENOMIC DNA]</scope>
    <source>
        <strain evidence="6 7">AB-hyl4</strain>
    </source>
</reference>
<evidence type="ECO:0000313" key="6">
    <source>
        <dbReference type="EMBL" id="MFA9480158.1"/>
    </source>
</evidence>
<dbReference type="Gene3D" id="3.40.190.10">
    <property type="entry name" value="Periplasmic binding protein-like II"/>
    <property type="match status" value="2"/>
</dbReference>
<feature type="signal peptide" evidence="4">
    <location>
        <begin position="1"/>
        <end position="25"/>
    </location>
</feature>
<dbReference type="CDD" id="cd13653">
    <property type="entry name" value="PBP2_phosphate_like_1"/>
    <property type="match status" value="1"/>
</dbReference>
<dbReference type="InterPro" id="IPR024370">
    <property type="entry name" value="PBP_domain"/>
</dbReference>
<evidence type="ECO:0000313" key="7">
    <source>
        <dbReference type="Proteomes" id="UP001575105"/>
    </source>
</evidence>
<name>A0ABV4UC96_9BACT</name>
<dbReference type="Pfam" id="PF12849">
    <property type="entry name" value="PBP_like_2"/>
    <property type="match status" value="1"/>
</dbReference>
<dbReference type="NCBIfam" id="TIGR02136">
    <property type="entry name" value="ptsS_2"/>
    <property type="match status" value="1"/>
</dbReference>
<organism evidence="6 7">
    <name type="scientific">Natronomicrosphaera hydrolytica</name>
    <dbReference type="NCBI Taxonomy" id="3242702"/>
    <lineage>
        <taxon>Bacteria</taxon>
        <taxon>Pseudomonadati</taxon>
        <taxon>Planctomycetota</taxon>
        <taxon>Phycisphaerae</taxon>
        <taxon>Phycisphaerales</taxon>
        <taxon>Phycisphaeraceae</taxon>
        <taxon>Natronomicrosphaera</taxon>
    </lineage>
</organism>
<gene>
    <name evidence="6" type="ORF">ACERK3_17945</name>
</gene>
<dbReference type="SUPFAM" id="SSF53850">
    <property type="entry name" value="Periplasmic binding protein-like II"/>
    <property type="match status" value="1"/>
</dbReference>
<comment type="similarity">
    <text evidence="1 4">Belongs to the PstS family.</text>
</comment>
<dbReference type="InterPro" id="IPR011862">
    <property type="entry name" value="Phos-bd"/>
</dbReference>
<dbReference type="InterPro" id="IPR050811">
    <property type="entry name" value="Phosphate_ABC_transporter"/>
</dbReference>
<comment type="function">
    <text evidence="4">Involved in the system for phosphate transport across the cytoplasmic membrane.</text>
</comment>